<feature type="region of interest" description="Disordered" evidence="7">
    <location>
        <begin position="208"/>
        <end position="264"/>
    </location>
</feature>
<evidence type="ECO:0000259" key="8">
    <source>
        <dbReference type="Pfam" id="PF04034"/>
    </source>
</evidence>
<evidence type="ECO:0000256" key="6">
    <source>
        <dbReference type="HAMAP-Rule" id="MF_03146"/>
    </source>
</evidence>
<dbReference type="InterPro" id="IPR007177">
    <property type="entry name" value="Tsr3_C"/>
</dbReference>
<dbReference type="GO" id="GO:0030490">
    <property type="term" value="P:maturation of SSU-rRNA"/>
    <property type="evidence" value="ECO:0007669"/>
    <property type="project" value="TreeGrafter"/>
</dbReference>
<evidence type="ECO:0000313" key="9">
    <source>
        <dbReference type="EMBL" id="KAK2157990.1"/>
    </source>
</evidence>
<evidence type="ECO:0000256" key="2">
    <source>
        <dbReference type="ARBA" id="ARBA00022517"/>
    </source>
</evidence>
<comment type="function">
    <text evidence="6">Aminocarboxypropyltransferase that catalyzes the aminocarboxypropyl transfer on pseudouridine in 18S rRNA. It constitutes the last step in biosynthesis of the hypermodified N1-methyl-N3-(3-amino-3-carboxypropyl) pseudouridine (m1acp3-Psi).</text>
</comment>
<gene>
    <name evidence="9" type="ORF">LSH36_179g03017</name>
</gene>
<name>A0AAD9N5Y8_9ANNE</name>
<dbReference type="HAMAP" id="MF_01116">
    <property type="entry name" value="TSR3"/>
    <property type="match status" value="1"/>
</dbReference>
<evidence type="ECO:0000256" key="4">
    <source>
        <dbReference type="ARBA" id="ARBA00022679"/>
    </source>
</evidence>
<feature type="binding site" evidence="6">
    <location>
        <position position="109"/>
    </location>
    <ligand>
        <name>S-adenosyl-L-methionine</name>
        <dbReference type="ChEBI" id="CHEBI:59789"/>
    </ligand>
</feature>
<dbReference type="PANTHER" id="PTHR20426">
    <property type="entry name" value="RIBOSOME BIOGENESIS PROTEIN TSR3 HOMOLOG"/>
    <property type="match status" value="1"/>
</dbReference>
<dbReference type="EMBL" id="JAODUP010000179">
    <property type="protein sequence ID" value="KAK2157990.1"/>
    <property type="molecule type" value="Genomic_DNA"/>
</dbReference>
<feature type="compositionally biased region" description="Acidic residues" evidence="7">
    <location>
        <begin position="230"/>
        <end position="239"/>
    </location>
</feature>
<keyword evidence="3 6" id="KW-0698">rRNA processing</keyword>
<evidence type="ECO:0000256" key="5">
    <source>
        <dbReference type="ARBA" id="ARBA00022691"/>
    </source>
</evidence>
<dbReference type="GO" id="GO:0106388">
    <property type="term" value="F:rRNA small subunit aminocarboxypropyltransferase activity"/>
    <property type="evidence" value="ECO:0007669"/>
    <property type="project" value="UniProtKB-EC"/>
</dbReference>
<protein>
    <recommendedName>
        <fullName evidence="6">18S rRNA aminocarboxypropyltransferase</fullName>
        <ecNumber evidence="6">2.5.1.157</ecNumber>
    </recommendedName>
</protein>
<keyword evidence="5 6" id="KW-0949">S-adenosyl-L-methionine</keyword>
<proteinExistence type="inferred from homology"/>
<dbReference type="PANTHER" id="PTHR20426:SF0">
    <property type="entry name" value="18S RRNA AMINOCARBOXYPROPYLTRANSFERASE"/>
    <property type="match status" value="1"/>
</dbReference>
<sequence length="264" mass="29454">MGKSKHHTKSSNGASLAGSKHNRAKQRQMKFSEDRFVEDMKSAIGGFVRSLKLSQRFSGLVLSPMGTRCVSPQDKDLVMQHGVAVIDCSWARLEDTPFNKMRSNHPRLLPFLIAANPINYGKPCKLSCVEAFAATFYIIGLKELGTLLLGKFKWGPGFFSLNQEVLDQYAKCSNGEEVIKAQQQYLDMVQQESIEARLQDLTQIDSDEEEHNPNRNYDLPPSDSSFSSSTDDDDDDVDTKEDSNDVHNPAFCEDGAPKTTVSDH</sequence>
<feature type="binding site" evidence="6">
    <location>
        <position position="86"/>
    </location>
    <ligand>
        <name>S-adenosyl-L-methionine</name>
        <dbReference type="ChEBI" id="CHEBI:59789"/>
    </ligand>
</feature>
<dbReference type="GO" id="GO:0000455">
    <property type="term" value="P:enzyme-directed rRNA pseudouridine synthesis"/>
    <property type="evidence" value="ECO:0007669"/>
    <property type="project" value="UniProtKB-UniRule"/>
</dbReference>
<keyword evidence="10" id="KW-1185">Reference proteome</keyword>
<dbReference type="Pfam" id="PF04034">
    <property type="entry name" value="Ribo_biogen_C"/>
    <property type="match status" value="1"/>
</dbReference>
<dbReference type="InterPro" id="IPR022968">
    <property type="entry name" value="Tsr3-like"/>
</dbReference>
<dbReference type="EC" id="2.5.1.157" evidence="6"/>
<comment type="caution">
    <text evidence="9">The sequence shown here is derived from an EMBL/GenBank/DDBJ whole genome shotgun (WGS) entry which is preliminary data.</text>
</comment>
<comment type="catalytic activity">
    <reaction evidence="6">
        <text>an N(1)-methylpseudouridine in rRNA + S-adenosyl-L-methionine = N(1)-methyl-N(3)-[(3S)-3-amino-3-carboxypropyl]pseudouridine in rRNA + S-methyl-5'-thioadenosine + H(+)</text>
        <dbReference type="Rhea" id="RHEA:63296"/>
        <dbReference type="Rhea" id="RHEA-COMP:11634"/>
        <dbReference type="Rhea" id="RHEA-COMP:16310"/>
        <dbReference type="ChEBI" id="CHEBI:15378"/>
        <dbReference type="ChEBI" id="CHEBI:17509"/>
        <dbReference type="ChEBI" id="CHEBI:59789"/>
        <dbReference type="ChEBI" id="CHEBI:74890"/>
        <dbReference type="ChEBI" id="CHEBI:146234"/>
        <dbReference type="EC" id="2.5.1.157"/>
    </reaction>
</comment>
<keyword evidence="1" id="KW-0963">Cytoplasm</keyword>
<dbReference type="Proteomes" id="UP001208570">
    <property type="component" value="Unassembled WGS sequence"/>
</dbReference>
<evidence type="ECO:0000256" key="3">
    <source>
        <dbReference type="ARBA" id="ARBA00022552"/>
    </source>
</evidence>
<reference evidence="9" key="1">
    <citation type="journal article" date="2023" name="Mol. Biol. Evol.">
        <title>Third-Generation Sequencing Reveals the Adaptive Role of the Epigenome in Three Deep-Sea Polychaetes.</title>
        <authorList>
            <person name="Perez M."/>
            <person name="Aroh O."/>
            <person name="Sun Y."/>
            <person name="Lan Y."/>
            <person name="Juniper S.K."/>
            <person name="Young C.R."/>
            <person name="Angers B."/>
            <person name="Qian P.Y."/>
        </authorList>
    </citation>
    <scope>NUCLEOTIDE SEQUENCE</scope>
    <source>
        <strain evidence="9">P08H-3</strain>
    </source>
</reference>
<dbReference type="GO" id="GO:1904047">
    <property type="term" value="F:S-adenosyl-L-methionine binding"/>
    <property type="evidence" value="ECO:0007669"/>
    <property type="project" value="UniProtKB-UniRule"/>
</dbReference>
<organism evidence="9 10">
    <name type="scientific">Paralvinella palmiformis</name>
    <dbReference type="NCBI Taxonomy" id="53620"/>
    <lineage>
        <taxon>Eukaryota</taxon>
        <taxon>Metazoa</taxon>
        <taxon>Spiralia</taxon>
        <taxon>Lophotrochozoa</taxon>
        <taxon>Annelida</taxon>
        <taxon>Polychaeta</taxon>
        <taxon>Sedentaria</taxon>
        <taxon>Canalipalpata</taxon>
        <taxon>Terebellida</taxon>
        <taxon>Terebelliformia</taxon>
        <taxon>Alvinellidae</taxon>
        <taxon>Paralvinella</taxon>
    </lineage>
</organism>
<feature type="region of interest" description="Disordered" evidence="7">
    <location>
        <begin position="1"/>
        <end position="31"/>
    </location>
</feature>
<keyword evidence="4 6" id="KW-0808">Transferase</keyword>
<dbReference type="NCBIfam" id="NF002621">
    <property type="entry name" value="PRK02287.1"/>
    <property type="match status" value="1"/>
</dbReference>
<dbReference type="AlphaFoldDB" id="A0AAD9N5Y8"/>
<feature type="domain" description="16S/18S rRNA aminocarboxypropyltransferase Tsr3 C-terminal" evidence="8">
    <location>
        <begin position="60"/>
        <end position="186"/>
    </location>
</feature>
<evidence type="ECO:0000313" key="10">
    <source>
        <dbReference type="Proteomes" id="UP001208570"/>
    </source>
</evidence>
<keyword evidence="2 6" id="KW-0690">Ribosome biogenesis</keyword>
<evidence type="ECO:0000256" key="7">
    <source>
        <dbReference type="SAM" id="MobiDB-lite"/>
    </source>
</evidence>
<accession>A0AAD9N5Y8</accession>
<comment type="similarity">
    <text evidence="6">Belongs to the TDD superfamily. TSR3 family.</text>
</comment>
<comment type="caution">
    <text evidence="6">Lacks conserved residue(s) required for the propagation of feature annotation.</text>
</comment>
<evidence type="ECO:0000256" key="1">
    <source>
        <dbReference type="ARBA" id="ARBA00022490"/>
    </source>
</evidence>